<dbReference type="InterPro" id="IPR000215">
    <property type="entry name" value="Serpin_fam"/>
</dbReference>
<evidence type="ECO:0000256" key="6">
    <source>
        <dbReference type="ARBA" id="ARBA00022553"/>
    </source>
</evidence>
<evidence type="ECO:0000256" key="11">
    <source>
        <dbReference type="ARBA" id="ARBA00022900"/>
    </source>
</evidence>
<keyword evidence="10 18" id="KW-0732">Signal</keyword>
<dbReference type="GO" id="GO:0004867">
    <property type="term" value="F:serine-type endopeptidase inhibitor activity"/>
    <property type="evidence" value="ECO:0007669"/>
    <property type="project" value="UniProtKB-KW"/>
</dbReference>
<proteinExistence type="inferred from homology"/>
<dbReference type="InterPro" id="IPR023796">
    <property type="entry name" value="Serpin_dom"/>
</dbReference>
<evidence type="ECO:0000256" key="8">
    <source>
        <dbReference type="ARBA" id="ARBA00022690"/>
    </source>
</evidence>
<evidence type="ECO:0000256" key="3">
    <source>
        <dbReference type="ARBA" id="ARBA00011096"/>
    </source>
</evidence>
<evidence type="ECO:0000256" key="18">
    <source>
        <dbReference type="SAM" id="SignalP"/>
    </source>
</evidence>
<evidence type="ECO:0000259" key="19">
    <source>
        <dbReference type="SMART" id="SM00093"/>
    </source>
</evidence>
<keyword evidence="13" id="KW-1015">Disulfide bond</keyword>
<keyword evidence="5" id="KW-0964">Secreted</keyword>
<evidence type="ECO:0000256" key="2">
    <source>
        <dbReference type="ARBA" id="ARBA00009500"/>
    </source>
</evidence>
<dbReference type="Gene3D" id="3.30.497.10">
    <property type="entry name" value="Antithrombin, subunit I, domain 2"/>
    <property type="match status" value="1"/>
</dbReference>
<evidence type="ECO:0000256" key="12">
    <source>
        <dbReference type="ARBA" id="ARBA00023084"/>
    </source>
</evidence>
<dbReference type="GO" id="GO:0007596">
    <property type="term" value="P:blood coagulation"/>
    <property type="evidence" value="ECO:0007669"/>
    <property type="project" value="UniProtKB-KW"/>
</dbReference>
<dbReference type="InterPro" id="IPR042178">
    <property type="entry name" value="Serpin_sf_1"/>
</dbReference>
<evidence type="ECO:0000256" key="13">
    <source>
        <dbReference type="ARBA" id="ARBA00023157"/>
    </source>
</evidence>
<evidence type="ECO:0000313" key="20">
    <source>
        <dbReference type="EMBL" id="KAF1385206.1"/>
    </source>
</evidence>
<dbReference type="GO" id="GO:0008201">
    <property type="term" value="F:heparin binding"/>
    <property type="evidence" value="ECO:0007669"/>
    <property type="project" value="UniProtKB-KW"/>
</dbReference>
<comment type="subcellular location">
    <subcellularLocation>
        <location evidence="1">Secreted</location>
        <location evidence="1">Extracellular space</location>
    </subcellularLocation>
</comment>
<evidence type="ECO:0000256" key="1">
    <source>
        <dbReference type="ARBA" id="ARBA00004239"/>
    </source>
</evidence>
<evidence type="ECO:0000256" key="7">
    <source>
        <dbReference type="ARBA" id="ARBA00022674"/>
    </source>
</evidence>
<accession>A0A6A5ET07</accession>
<evidence type="ECO:0000256" key="10">
    <source>
        <dbReference type="ARBA" id="ARBA00022729"/>
    </source>
</evidence>
<evidence type="ECO:0000256" key="14">
    <source>
        <dbReference type="ARBA" id="ARBA00023180"/>
    </source>
</evidence>
<gene>
    <name evidence="20" type="ORF">PFLUV_G00105330</name>
</gene>
<dbReference type="PANTHER" id="PTHR11461">
    <property type="entry name" value="SERINE PROTEASE INHIBITOR, SERPIN"/>
    <property type="match status" value="1"/>
</dbReference>
<evidence type="ECO:0000313" key="21">
    <source>
        <dbReference type="Proteomes" id="UP000465112"/>
    </source>
</evidence>
<evidence type="ECO:0000256" key="17">
    <source>
        <dbReference type="RuleBase" id="RU000411"/>
    </source>
</evidence>
<evidence type="ECO:0000256" key="5">
    <source>
        <dbReference type="ARBA" id="ARBA00022525"/>
    </source>
</evidence>
<comment type="function">
    <text evidence="15">Most important serine protease inhibitor in plasma that regulates the blood coagulation cascade. AT-III inhibits thrombin, matriptase-3/TMPRSS7, as well as factors IXa, Xa and XIa. Its inhibitory activity is greatly enhanced in the presence of heparin.</text>
</comment>
<keyword evidence="9" id="KW-0356">Hemostasis</keyword>
<feature type="chain" id="PRO_5025537899" description="Antithrombin-III" evidence="18">
    <location>
        <begin position="20"/>
        <end position="250"/>
    </location>
</feature>
<keyword evidence="11" id="KW-0722">Serine protease inhibitor</keyword>
<sequence>MRAPDWLLVLAILPLASLAVPPDICSAKPKDLGLEPRCIYRSPEPEGPTVAPPEAIPGATNPRVWELSKANGRFALALYKQLALSKTPDANIFMSPISISTAFAMTKLGACNRTLQQIMQVFQFDTIKEKTSDQVHFFFAKLNCRLYRKKDATTALISANRLFGDKSLVFSETYQNISETVYGAKLLPLNFRENPDAARVSINNWISNKTENLIQETLPVGSLDSTTMLVLVNTIYFKVFISPDWLVVLT</sequence>
<evidence type="ECO:0000256" key="16">
    <source>
        <dbReference type="ARBA" id="ARBA00033153"/>
    </source>
</evidence>
<comment type="caution">
    <text evidence="20">The sequence shown here is derived from an EMBL/GenBank/DDBJ whole genome shotgun (WGS) entry which is preliminary data.</text>
</comment>
<dbReference type="SMART" id="SM00093">
    <property type="entry name" value="SERPIN"/>
    <property type="match status" value="1"/>
</dbReference>
<dbReference type="FunFam" id="3.30.497.10:FF:000008">
    <property type="entry name" value="antithrombin-III isoform X1"/>
    <property type="match status" value="1"/>
</dbReference>
<organism evidence="20 21">
    <name type="scientific">Perca fluviatilis</name>
    <name type="common">European perch</name>
    <dbReference type="NCBI Taxonomy" id="8168"/>
    <lineage>
        <taxon>Eukaryota</taxon>
        <taxon>Metazoa</taxon>
        <taxon>Chordata</taxon>
        <taxon>Craniata</taxon>
        <taxon>Vertebrata</taxon>
        <taxon>Euteleostomi</taxon>
        <taxon>Actinopterygii</taxon>
        <taxon>Neopterygii</taxon>
        <taxon>Teleostei</taxon>
        <taxon>Neoteleostei</taxon>
        <taxon>Acanthomorphata</taxon>
        <taxon>Eupercaria</taxon>
        <taxon>Perciformes</taxon>
        <taxon>Percoidei</taxon>
        <taxon>Percidae</taxon>
        <taxon>Percinae</taxon>
        <taxon>Perca</taxon>
    </lineage>
</organism>
<comment type="similarity">
    <text evidence="2 17">Belongs to the serpin family.</text>
</comment>
<evidence type="ECO:0000256" key="15">
    <source>
        <dbReference type="ARBA" id="ARBA00025088"/>
    </source>
</evidence>
<keyword evidence="7" id="KW-0358">Heparin-binding</keyword>
<feature type="domain" description="Serpin" evidence="19">
    <location>
        <begin position="76"/>
        <end position="250"/>
    </location>
</feature>
<evidence type="ECO:0000256" key="9">
    <source>
        <dbReference type="ARBA" id="ARBA00022696"/>
    </source>
</evidence>
<name>A0A6A5ET07_PERFL</name>
<dbReference type="Pfam" id="PF00079">
    <property type="entry name" value="Serpin"/>
    <property type="match status" value="1"/>
</dbReference>
<protein>
    <recommendedName>
        <fullName evidence="4">Antithrombin-III</fullName>
    </recommendedName>
    <alternativeName>
        <fullName evidence="16">Serpin C1</fullName>
    </alternativeName>
</protein>
<dbReference type="GO" id="GO:0005615">
    <property type="term" value="C:extracellular space"/>
    <property type="evidence" value="ECO:0007669"/>
    <property type="project" value="InterPro"/>
</dbReference>
<keyword evidence="8" id="KW-0646">Protease inhibitor</keyword>
<keyword evidence="14" id="KW-0325">Glycoprotein</keyword>
<reference evidence="20 21" key="1">
    <citation type="submission" date="2019-06" db="EMBL/GenBank/DDBJ databases">
        <title>A chromosome-scale genome assembly of the European perch, Perca fluviatilis.</title>
        <authorList>
            <person name="Roques C."/>
            <person name="Zahm M."/>
            <person name="Cabau C."/>
            <person name="Klopp C."/>
            <person name="Bouchez O."/>
            <person name="Donnadieu C."/>
            <person name="Kuhl H."/>
            <person name="Gislard M."/>
            <person name="Guendouz S."/>
            <person name="Journot L."/>
            <person name="Haffray P."/>
            <person name="Bestin A."/>
            <person name="Morvezen R."/>
            <person name="Feron R."/>
            <person name="Wen M."/>
            <person name="Jouanno E."/>
            <person name="Herpin A."/>
            <person name="Schartl M."/>
            <person name="Postlethwait J."/>
            <person name="Schaerlinger B."/>
            <person name="Chardard D."/>
            <person name="Lecocq T."/>
            <person name="Poncet C."/>
            <person name="Jaffrelo L."/>
            <person name="Lampietro C."/>
            <person name="Guiguen Y."/>
        </authorList>
    </citation>
    <scope>NUCLEOTIDE SEQUENCE [LARGE SCALE GENOMIC DNA]</scope>
    <source>
        <tissue evidence="20">Blood</tissue>
    </source>
</reference>
<comment type="subunit">
    <text evidence="3">Forms protease inhibiting heterodimer with TMPRSS7.</text>
</comment>
<dbReference type="SUPFAM" id="SSF56574">
    <property type="entry name" value="Serpins"/>
    <property type="match status" value="1"/>
</dbReference>
<dbReference type="Proteomes" id="UP000465112">
    <property type="component" value="Chromosome 9"/>
</dbReference>
<dbReference type="PANTHER" id="PTHR11461:SF53">
    <property type="entry name" value="ANTITHROMBIN-III"/>
    <property type="match status" value="1"/>
</dbReference>
<dbReference type="AlphaFoldDB" id="A0A6A5ET07"/>
<keyword evidence="21" id="KW-1185">Reference proteome</keyword>
<feature type="signal peptide" evidence="18">
    <location>
        <begin position="1"/>
        <end position="19"/>
    </location>
</feature>
<keyword evidence="6" id="KW-0597">Phosphoprotein</keyword>
<keyword evidence="12" id="KW-0094">Blood coagulation</keyword>
<evidence type="ECO:0000256" key="4">
    <source>
        <dbReference type="ARBA" id="ARBA00015267"/>
    </source>
</evidence>
<dbReference type="EMBL" id="VHII01000009">
    <property type="protein sequence ID" value="KAF1385206.1"/>
    <property type="molecule type" value="Genomic_DNA"/>
</dbReference>
<dbReference type="InterPro" id="IPR036186">
    <property type="entry name" value="Serpin_sf"/>
</dbReference>